<dbReference type="InterPro" id="IPR011324">
    <property type="entry name" value="Cytotoxic_necrot_fac-like_cat"/>
</dbReference>
<dbReference type="HAMAP" id="MF_01440">
    <property type="entry name" value="CheD"/>
    <property type="match status" value="1"/>
</dbReference>
<dbReference type="SUPFAM" id="SSF64438">
    <property type="entry name" value="CNF1/YfiH-like putative cysteine hydrolases"/>
    <property type="match status" value="1"/>
</dbReference>
<comment type="function">
    <text evidence="3">Probably deamidates glutamine residues to glutamate on methyl-accepting chemotaxis receptors (MCPs), playing an important role in chemotaxis.</text>
</comment>
<sequence>MKTAPYPAPAEAAQEEPLEIFLQPGELYFGEGRTRVRTLLGSCVAIAVWHPQLKIGGLCHYMLPGRGAHHGAHRALDGRYADEAMLLFLRDMRAAGTRPDEYEAKLFGGGRMFTQEKPLHVQHGCLDVPCKNVLRGRELVRQHGLRLKAEHLGGEGHRNVLFEIWSGDAYLKFWGQNAQQSMG</sequence>
<dbReference type="AlphaFoldDB" id="A0A8I1MX39"/>
<dbReference type="PANTHER" id="PTHR35147">
    <property type="entry name" value="CHEMORECEPTOR GLUTAMINE DEAMIDASE CHED-RELATED"/>
    <property type="match status" value="1"/>
</dbReference>
<proteinExistence type="inferred from homology"/>
<evidence type="ECO:0000256" key="2">
    <source>
        <dbReference type="ARBA" id="ARBA00022801"/>
    </source>
</evidence>
<comment type="caution">
    <text evidence="4">The sequence shown here is derived from an EMBL/GenBank/DDBJ whole genome shotgun (WGS) entry which is preliminary data.</text>
</comment>
<evidence type="ECO:0000256" key="3">
    <source>
        <dbReference type="HAMAP-Rule" id="MF_01440"/>
    </source>
</evidence>
<comment type="similarity">
    <text evidence="3">Belongs to the CheD family.</text>
</comment>
<dbReference type="CDD" id="cd16352">
    <property type="entry name" value="CheD"/>
    <property type="match status" value="1"/>
</dbReference>
<dbReference type="RefSeq" id="WP_276731667.1">
    <property type="nucleotide sequence ID" value="NZ_JAFKMR010000026.1"/>
</dbReference>
<comment type="catalytic activity">
    <reaction evidence="3">
        <text>L-glutaminyl-[protein] + H2O = L-glutamyl-[protein] + NH4(+)</text>
        <dbReference type="Rhea" id="RHEA:16441"/>
        <dbReference type="Rhea" id="RHEA-COMP:10207"/>
        <dbReference type="Rhea" id="RHEA-COMP:10208"/>
        <dbReference type="ChEBI" id="CHEBI:15377"/>
        <dbReference type="ChEBI" id="CHEBI:28938"/>
        <dbReference type="ChEBI" id="CHEBI:29973"/>
        <dbReference type="ChEBI" id="CHEBI:30011"/>
        <dbReference type="EC" id="3.5.1.44"/>
    </reaction>
</comment>
<evidence type="ECO:0000256" key="1">
    <source>
        <dbReference type="ARBA" id="ARBA00022500"/>
    </source>
</evidence>
<name>A0A8I1MX39_THIA3</name>
<dbReference type="Pfam" id="PF03975">
    <property type="entry name" value="CheD"/>
    <property type="match status" value="1"/>
</dbReference>
<dbReference type="GO" id="GO:0050568">
    <property type="term" value="F:protein-glutamine glutaminase activity"/>
    <property type="evidence" value="ECO:0007669"/>
    <property type="project" value="UniProtKB-UniRule"/>
</dbReference>
<dbReference type="EMBL" id="JAFKMR010000026">
    <property type="protein sequence ID" value="MBN8745188.1"/>
    <property type="molecule type" value="Genomic_DNA"/>
</dbReference>
<dbReference type="Gene3D" id="3.30.1330.200">
    <property type="match status" value="1"/>
</dbReference>
<keyword evidence="2 3" id="KW-0378">Hydrolase</keyword>
<reference evidence="4" key="1">
    <citation type="submission" date="2021-02" db="EMBL/GenBank/DDBJ databases">
        <title>Thiocyanate and organic carbon inputs drive convergent selection for specific autotrophic Afipia and Thiobacillus strains within complex microbiomes.</title>
        <authorList>
            <person name="Huddy R.J."/>
            <person name="Sachdeva R."/>
            <person name="Kadzinga F."/>
            <person name="Kantor R.S."/>
            <person name="Harrison S.T.L."/>
            <person name="Banfield J.F."/>
        </authorList>
    </citation>
    <scope>NUCLEOTIDE SEQUENCE</scope>
    <source>
        <strain evidence="4">SCN18_13_7_16_R3_B_64_19</strain>
    </source>
</reference>
<dbReference type="Proteomes" id="UP000664800">
    <property type="component" value="Unassembled WGS sequence"/>
</dbReference>
<dbReference type="PANTHER" id="PTHR35147:SF3">
    <property type="entry name" value="CHEMORECEPTOR GLUTAMINE DEAMIDASE CHED 1-RELATED"/>
    <property type="match status" value="1"/>
</dbReference>
<evidence type="ECO:0000313" key="4">
    <source>
        <dbReference type="EMBL" id="MBN8745188.1"/>
    </source>
</evidence>
<dbReference type="EC" id="3.5.1.44" evidence="3"/>
<evidence type="ECO:0000313" key="5">
    <source>
        <dbReference type="Proteomes" id="UP000664800"/>
    </source>
</evidence>
<dbReference type="InterPro" id="IPR005659">
    <property type="entry name" value="Chemorcpt_Glu_NH3ase_CheD"/>
</dbReference>
<dbReference type="GO" id="GO:0006935">
    <property type="term" value="P:chemotaxis"/>
    <property type="evidence" value="ECO:0007669"/>
    <property type="project" value="UniProtKB-UniRule"/>
</dbReference>
<dbReference type="InterPro" id="IPR038592">
    <property type="entry name" value="CheD-like_sf"/>
</dbReference>
<keyword evidence="1 3" id="KW-0145">Chemotaxis</keyword>
<accession>A0A8I1MX39</accession>
<gene>
    <name evidence="3" type="primary">cheD</name>
    <name evidence="4" type="ORF">J0I24_12925</name>
</gene>
<protein>
    <recommendedName>
        <fullName evidence="3">Probable chemoreceptor glutamine deamidase CheD</fullName>
        <ecNumber evidence="3">3.5.1.44</ecNumber>
    </recommendedName>
</protein>
<organism evidence="4 5">
    <name type="scientific">Thiomonas arsenitoxydans (strain DSM 22701 / CIP 110005 / 3As)</name>
    <dbReference type="NCBI Taxonomy" id="426114"/>
    <lineage>
        <taxon>Bacteria</taxon>
        <taxon>Pseudomonadati</taxon>
        <taxon>Pseudomonadota</taxon>
        <taxon>Betaproteobacteria</taxon>
        <taxon>Burkholderiales</taxon>
        <taxon>Thiomonas</taxon>
    </lineage>
</organism>